<evidence type="ECO:0000256" key="11">
    <source>
        <dbReference type="HAMAP-Rule" id="MF_00493"/>
    </source>
</evidence>
<dbReference type="Gene3D" id="3.20.20.70">
    <property type="entry name" value="Aldolase class I"/>
    <property type="match status" value="1"/>
</dbReference>
<dbReference type="InterPro" id="IPR018225">
    <property type="entry name" value="Transaldolase_AS"/>
</dbReference>
<evidence type="ECO:0000256" key="2">
    <source>
        <dbReference type="ARBA" id="ARBA00004496"/>
    </source>
</evidence>
<dbReference type="InterPro" id="IPR004732">
    <property type="entry name" value="Transaldolase_2"/>
</dbReference>
<evidence type="ECO:0000256" key="10">
    <source>
        <dbReference type="ARBA" id="ARBA00048810"/>
    </source>
</evidence>
<dbReference type="GO" id="GO:0004801">
    <property type="term" value="F:transaldolase activity"/>
    <property type="evidence" value="ECO:0007669"/>
    <property type="project" value="UniProtKB-UniRule"/>
</dbReference>
<evidence type="ECO:0000256" key="3">
    <source>
        <dbReference type="ARBA" id="ARBA00004857"/>
    </source>
</evidence>
<dbReference type="SUPFAM" id="SSF51569">
    <property type="entry name" value="Aldolase"/>
    <property type="match status" value="1"/>
</dbReference>
<proteinExistence type="inferred from homology"/>
<name>A0A7M1B3B4_9BACT</name>
<dbReference type="GO" id="GO:0006098">
    <property type="term" value="P:pentose-phosphate shunt"/>
    <property type="evidence" value="ECO:0007669"/>
    <property type="project" value="UniProtKB-UniRule"/>
</dbReference>
<evidence type="ECO:0000256" key="7">
    <source>
        <dbReference type="ARBA" id="ARBA00022679"/>
    </source>
</evidence>
<dbReference type="GO" id="GO:0005737">
    <property type="term" value="C:cytoplasm"/>
    <property type="evidence" value="ECO:0007669"/>
    <property type="project" value="UniProtKB-SubCell"/>
</dbReference>
<dbReference type="PANTHER" id="PTHR10683:SF31">
    <property type="entry name" value="TRANSALDOLASE"/>
    <property type="match status" value="1"/>
</dbReference>
<keyword evidence="13" id="KW-1185">Reference proteome</keyword>
<keyword evidence="7 11" id="KW-0808">Transferase</keyword>
<comment type="subcellular location">
    <subcellularLocation>
        <location evidence="2 11">Cytoplasm</location>
    </subcellularLocation>
</comment>
<dbReference type="PROSITE" id="PS01054">
    <property type="entry name" value="TRANSALDOLASE_1"/>
    <property type="match status" value="1"/>
</dbReference>
<gene>
    <name evidence="11" type="primary">tal</name>
    <name evidence="12" type="ORF">FJR45_09420</name>
</gene>
<dbReference type="HAMAP" id="MF_00493">
    <property type="entry name" value="Transaldolase_2"/>
    <property type="match status" value="1"/>
</dbReference>
<dbReference type="PANTHER" id="PTHR10683">
    <property type="entry name" value="TRANSALDOLASE"/>
    <property type="match status" value="1"/>
</dbReference>
<dbReference type="EMBL" id="CP041235">
    <property type="protein sequence ID" value="QOP44150.1"/>
    <property type="molecule type" value="Genomic_DNA"/>
</dbReference>
<evidence type="ECO:0000256" key="6">
    <source>
        <dbReference type="ARBA" id="ARBA00022490"/>
    </source>
</evidence>
<organism evidence="12 13">
    <name type="scientific">Sulfurimonas sediminis</name>
    <dbReference type="NCBI Taxonomy" id="2590020"/>
    <lineage>
        <taxon>Bacteria</taxon>
        <taxon>Pseudomonadati</taxon>
        <taxon>Campylobacterota</taxon>
        <taxon>Epsilonproteobacteria</taxon>
        <taxon>Campylobacterales</taxon>
        <taxon>Sulfurimonadaceae</taxon>
        <taxon>Sulfurimonas</taxon>
    </lineage>
</organism>
<comment type="catalytic activity">
    <reaction evidence="10 11">
        <text>D-sedoheptulose 7-phosphate + D-glyceraldehyde 3-phosphate = D-erythrose 4-phosphate + beta-D-fructose 6-phosphate</text>
        <dbReference type="Rhea" id="RHEA:17053"/>
        <dbReference type="ChEBI" id="CHEBI:16897"/>
        <dbReference type="ChEBI" id="CHEBI:57483"/>
        <dbReference type="ChEBI" id="CHEBI:57634"/>
        <dbReference type="ChEBI" id="CHEBI:59776"/>
        <dbReference type="EC" id="2.2.1.2"/>
    </reaction>
</comment>
<dbReference type="GO" id="GO:0005975">
    <property type="term" value="P:carbohydrate metabolic process"/>
    <property type="evidence" value="ECO:0007669"/>
    <property type="project" value="InterPro"/>
</dbReference>
<evidence type="ECO:0000256" key="5">
    <source>
        <dbReference type="ARBA" id="ARBA00013151"/>
    </source>
</evidence>
<accession>A0A7M1B3B4</accession>
<comment type="function">
    <text evidence="1 11">Transaldolase is important for the balance of metabolites in the pentose-phosphate pathway.</text>
</comment>
<comment type="similarity">
    <text evidence="4 11">Belongs to the transaldolase family. Type 2 subfamily.</text>
</comment>
<reference evidence="12 13" key="1">
    <citation type="submission" date="2019-06" db="EMBL/GenBank/DDBJ databases">
        <title>Sulfurimonas gotlandica sp. nov., a chemoautotrophic and psychrotolerant epsilonproteobacterium isolated from a pelagic redoxcline, and an emended description of the genus Sulfurimonas.</title>
        <authorList>
            <person name="Wang S."/>
            <person name="Jiang L."/>
            <person name="Shao Z."/>
        </authorList>
    </citation>
    <scope>NUCLEOTIDE SEQUENCE [LARGE SCALE GENOMIC DNA]</scope>
    <source>
        <strain evidence="12 13">S2-6</strain>
    </source>
</reference>
<sequence length="327" mass="36430">MYIEDLKFSLWADFIERDYLDKEFKELIDKKIINGATSNPAIFKNAILSSPAYKEQLASLDALSPKEKYEAVAIYDIRKAADILKPLYEKGDDGYVSIEVDPFLCDDAQATAAEGKRLFKAINRENVMIKVPATEAGYEAMQVLTSVGIPVNATLIFKKSQAIYCAQAFEKGSETYGKSVPTVISIFVSRIDRALDTLLKENGIETGLTGIYNTSVIYEEIQSMNVEGCRALFASTGVKDDSLPPYYYIEKLLAYNSVNTAPVDTIKAFHAHNGSKKAALPIDKKIINRHFTQIEDTGVKMDEVLQKQIDDGLEAFKKAFQEILEAL</sequence>
<dbReference type="Proteomes" id="UP000593719">
    <property type="component" value="Chromosome"/>
</dbReference>
<dbReference type="EC" id="2.2.1.2" evidence="5 11"/>
<keyword evidence="9 11" id="KW-0704">Schiff base</keyword>
<dbReference type="AlphaFoldDB" id="A0A7M1B3B4"/>
<evidence type="ECO:0000256" key="4">
    <source>
        <dbReference type="ARBA" id="ARBA00008426"/>
    </source>
</evidence>
<dbReference type="PIRSF" id="PIRSF036915">
    <property type="entry name" value="Trnald_Bac_Plnt"/>
    <property type="match status" value="1"/>
</dbReference>
<dbReference type="UniPathway" id="UPA00115">
    <property type="reaction ID" value="UER00414"/>
</dbReference>
<keyword evidence="6 11" id="KW-0963">Cytoplasm</keyword>
<dbReference type="KEGG" id="ssei:FJR45_09420"/>
<dbReference type="RefSeq" id="WP_193150315.1">
    <property type="nucleotide sequence ID" value="NZ_CP041235.1"/>
</dbReference>
<comment type="pathway">
    <text evidence="3 11">Carbohydrate degradation; pentose phosphate pathway; D-glyceraldehyde 3-phosphate and beta-D-fructose 6-phosphate from D-ribose 5-phosphate and D-xylulose 5-phosphate (non-oxidative stage): step 2/3.</text>
</comment>
<evidence type="ECO:0000313" key="12">
    <source>
        <dbReference type="EMBL" id="QOP44150.1"/>
    </source>
</evidence>
<protein>
    <recommendedName>
        <fullName evidence="5 11">Transaldolase</fullName>
        <ecNumber evidence="5 11">2.2.1.2</ecNumber>
    </recommendedName>
</protein>
<dbReference type="InterPro" id="IPR013785">
    <property type="entry name" value="Aldolase_TIM"/>
</dbReference>
<dbReference type="InterPro" id="IPR001585">
    <property type="entry name" value="TAL/FSA"/>
</dbReference>
<dbReference type="NCBIfam" id="NF003026">
    <property type="entry name" value="PRK03903.1"/>
    <property type="match status" value="1"/>
</dbReference>
<dbReference type="Pfam" id="PF00923">
    <property type="entry name" value="TAL_FSA"/>
    <property type="match status" value="1"/>
</dbReference>
<evidence type="ECO:0000313" key="13">
    <source>
        <dbReference type="Proteomes" id="UP000593719"/>
    </source>
</evidence>
<dbReference type="NCBIfam" id="TIGR00876">
    <property type="entry name" value="tal_mycobact"/>
    <property type="match status" value="1"/>
</dbReference>
<evidence type="ECO:0000256" key="8">
    <source>
        <dbReference type="ARBA" id="ARBA00023126"/>
    </source>
</evidence>
<evidence type="ECO:0000256" key="9">
    <source>
        <dbReference type="ARBA" id="ARBA00023270"/>
    </source>
</evidence>
<feature type="active site" description="Schiff-base intermediate with substrate" evidence="11">
    <location>
        <position position="130"/>
    </location>
</feature>
<evidence type="ECO:0000256" key="1">
    <source>
        <dbReference type="ARBA" id="ARBA00003518"/>
    </source>
</evidence>
<keyword evidence="8 11" id="KW-0570">Pentose shunt</keyword>